<evidence type="ECO:0000313" key="1">
    <source>
        <dbReference type="EMBL" id="POZ49598.1"/>
    </source>
</evidence>
<comment type="caution">
    <text evidence="1">The sequence shown here is derived from an EMBL/GenBank/DDBJ whole genome shotgun (WGS) entry which is preliminary data.</text>
</comment>
<dbReference type="AlphaFoldDB" id="A0A2S5CFL1"/>
<protein>
    <recommendedName>
        <fullName evidence="3">Calcium-binding protein</fullName>
    </recommendedName>
</protein>
<name>A0A2S5CFL1_9GAMM</name>
<sequence>MSQIFTRAELGLTGGLGQDSFVFSTAPSLSNIDTVTDFNVDDDTVQLAHTIFTTLSVDVLTTDQLKILGNGGVVDGNDHILYNTTSGGLSYDSDGSGAAAAVQIAILGKGLAMTAADFMVA</sequence>
<organism evidence="1 2">
    <name type="scientific">Methylovulum psychrotolerans</name>
    <dbReference type="NCBI Taxonomy" id="1704499"/>
    <lineage>
        <taxon>Bacteria</taxon>
        <taxon>Pseudomonadati</taxon>
        <taxon>Pseudomonadota</taxon>
        <taxon>Gammaproteobacteria</taxon>
        <taxon>Methylococcales</taxon>
        <taxon>Methylococcaceae</taxon>
        <taxon>Methylovulum</taxon>
    </lineage>
</organism>
<accession>A0A2S5CFL1</accession>
<dbReference type="SUPFAM" id="SSF51120">
    <property type="entry name" value="beta-Roll"/>
    <property type="match status" value="1"/>
</dbReference>
<dbReference type="Proteomes" id="UP000237423">
    <property type="component" value="Unassembled WGS sequence"/>
</dbReference>
<evidence type="ECO:0000313" key="2">
    <source>
        <dbReference type="Proteomes" id="UP000237423"/>
    </source>
</evidence>
<proteinExistence type="predicted"/>
<dbReference type="RefSeq" id="WP_103976000.1">
    <property type="nucleotide sequence ID" value="NZ_PGFZ01000048.1"/>
</dbReference>
<reference evidence="1 2" key="1">
    <citation type="submission" date="2017-11" db="EMBL/GenBank/DDBJ databases">
        <title>Draft Genome Sequence of Methylobacter psychrotolerans Sph1T, an Obligate Methanotroph from Low-Temperature Environments.</title>
        <authorList>
            <person name="Oshkin I.Y."/>
            <person name="Miroshnikov K."/>
            <person name="Belova S.E."/>
            <person name="Korzhenkov A."/>
            <person name="Toshchakov S.V."/>
            <person name="Dedysh S.N."/>
        </authorList>
    </citation>
    <scope>NUCLEOTIDE SEQUENCE [LARGE SCALE GENOMIC DNA]</scope>
    <source>
        <strain evidence="1 2">Sph1</strain>
    </source>
</reference>
<gene>
    <name evidence="1" type="ORF">AADEFJLK_04634</name>
</gene>
<dbReference type="Gene3D" id="2.150.10.10">
    <property type="entry name" value="Serralysin-like metalloprotease, C-terminal"/>
    <property type="match status" value="1"/>
</dbReference>
<dbReference type="EMBL" id="PGFZ01000048">
    <property type="protein sequence ID" value="POZ49598.1"/>
    <property type="molecule type" value="Genomic_DNA"/>
</dbReference>
<dbReference type="InterPro" id="IPR011049">
    <property type="entry name" value="Serralysin-like_metalloprot_C"/>
</dbReference>
<evidence type="ECO:0008006" key="3">
    <source>
        <dbReference type="Google" id="ProtNLM"/>
    </source>
</evidence>